<accession>A0A081NDF5</accession>
<dbReference type="PANTHER" id="PTHR43198:SF2">
    <property type="entry name" value="SI:CH1073-67J19.1-RELATED"/>
    <property type="match status" value="1"/>
</dbReference>
<dbReference type="GO" id="GO:0005829">
    <property type="term" value="C:cytosol"/>
    <property type="evidence" value="ECO:0007669"/>
    <property type="project" value="TreeGrafter"/>
</dbReference>
<evidence type="ECO:0000256" key="1">
    <source>
        <dbReference type="RuleBase" id="RU363093"/>
    </source>
</evidence>
<dbReference type="GO" id="GO:0009229">
    <property type="term" value="P:thiamine diphosphate biosynthetic process"/>
    <property type="evidence" value="ECO:0007669"/>
    <property type="project" value="UniProtKB-UniPathway"/>
</dbReference>
<comment type="catalytic activity">
    <reaction evidence="1">
        <text>thiamine + H2O = 5-(2-hydroxyethyl)-4-methylthiazole + 4-amino-5-hydroxymethyl-2-methylpyrimidine + H(+)</text>
        <dbReference type="Rhea" id="RHEA:17509"/>
        <dbReference type="ChEBI" id="CHEBI:15377"/>
        <dbReference type="ChEBI" id="CHEBI:15378"/>
        <dbReference type="ChEBI" id="CHEBI:16892"/>
        <dbReference type="ChEBI" id="CHEBI:17957"/>
        <dbReference type="ChEBI" id="CHEBI:18385"/>
        <dbReference type="EC" id="3.5.99.2"/>
    </reaction>
</comment>
<reference evidence="3 4" key="1">
    <citation type="submission" date="2014-06" db="EMBL/GenBank/DDBJ databases">
        <title>Whole Genome Sequences of Three Symbiotic Endozoicomonas Bacteria.</title>
        <authorList>
            <person name="Neave M.J."/>
            <person name="Apprill A."/>
            <person name="Voolstra C.R."/>
        </authorList>
    </citation>
    <scope>NUCLEOTIDE SEQUENCE [LARGE SCALE GENOMIC DNA]</scope>
    <source>
        <strain evidence="3 4">DSM 25634</strain>
    </source>
</reference>
<name>A0A081NDF5_9GAMM</name>
<protein>
    <recommendedName>
        <fullName evidence="1">Aminopyrimidine aminohydrolase</fullName>
        <ecNumber evidence="1">3.5.99.2</ecNumber>
    </recommendedName>
</protein>
<dbReference type="GO" id="GO:0009228">
    <property type="term" value="P:thiamine biosynthetic process"/>
    <property type="evidence" value="ECO:0007669"/>
    <property type="project" value="UniProtKB-KW"/>
</dbReference>
<evidence type="ECO:0000259" key="2">
    <source>
        <dbReference type="Pfam" id="PF03070"/>
    </source>
</evidence>
<dbReference type="SUPFAM" id="SSF48613">
    <property type="entry name" value="Heme oxygenase-like"/>
    <property type="match status" value="1"/>
</dbReference>
<feature type="domain" description="Thiaminase-2/PQQC" evidence="2">
    <location>
        <begin position="23"/>
        <end position="225"/>
    </location>
</feature>
<dbReference type="EC" id="3.5.99.2" evidence="1"/>
<evidence type="ECO:0000313" key="4">
    <source>
        <dbReference type="Proteomes" id="UP000028073"/>
    </source>
</evidence>
<gene>
    <name evidence="3" type="ORF">GZ78_21720</name>
</gene>
<keyword evidence="1" id="KW-0378">Hydrolase</keyword>
<dbReference type="Pfam" id="PF03070">
    <property type="entry name" value="TENA_THI-4"/>
    <property type="match status" value="1"/>
</dbReference>
<dbReference type="OrthoDB" id="34166at2"/>
<dbReference type="PANTHER" id="PTHR43198">
    <property type="entry name" value="BIFUNCTIONAL TH2 PROTEIN"/>
    <property type="match status" value="1"/>
</dbReference>
<dbReference type="EMBL" id="JOKH01000005">
    <property type="protein sequence ID" value="KEQ16478.1"/>
    <property type="molecule type" value="Genomic_DNA"/>
</dbReference>
<dbReference type="Gene3D" id="1.20.910.10">
    <property type="entry name" value="Heme oxygenase-like"/>
    <property type="match status" value="1"/>
</dbReference>
<dbReference type="Proteomes" id="UP000028073">
    <property type="component" value="Unassembled WGS sequence"/>
</dbReference>
<dbReference type="AlphaFoldDB" id="A0A081NDF5"/>
<dbReference type="CDD" id="cd19367">
    <property type="entry name" value="TenA_C_ScTHI20-like"/>
    <property type="match status" value="1"/>
</dbReference>
<organism evidence="3 4">
    <name type="scientific">Endozoicomonas numazuensis</name>
    <dbReference type="NCBI Taxonomy" id="1137799"/>
    <lineage>
        <taxon>Bacteria</taxon>
        <taxon>Pseudomonadati</taxon>
        <taxon>Pseudomonadota</taxon>
        <taxon>Gammaproteobacteria</taxon>
        <taxon>Oceanospirillales</taxon>
        <taxon>Endozoicomonadaceae</taxon>
        <taxon>Endozoicomonas</taxon>
    </lineage>
</organism>
<comment type="function">
    <text evidence="1">Catalyzes an amino-pyrimidine hydrolysis reaction at the C5' of the pyrimidine moiety of thiamine compounds, a reaction that is part of a thiamine salvage pathway.</text>
</comment>
<comment type="similarity">
    <text evidence="1">Belongs to the TenA family.</text>
</comment>
<dbReference type="UniPathway" id="UPA00060"/>
<comment type="caution">
    <text evidence="3">The sequence shown here is derived from an EMBL/GenBank/DDBJ whole genome shotgun (WGS) entry which is preliminary data.</text>
</comment>
<dbReference type="STRING" id="1137799.GZ78_21720"/>
<keyword evidence="1" id="KW-0784">Thiamine biosynthesis</keyword>
<evidence type="ECO:0000313" key="3">
    <source>
        <dbReference type="EMBL" id="KEQ16478.1"/>
    </source>
</evidence>
<proteinExistence type="inferred from homology"/>
<dbReference type="GO" id="GO:0050334">
    <property type="term" value="F:thiaminase activity"/>
    <property type="evidence" value="ECO:0007669"/>
    <property type="project" value="UniProtKB-EC"/>
</dbReference>
<dbReference type="InterPro" id="IPR016084">
    <property type="entry name" value="Haem_Oase-like_multi-hlx"/>
</dbReference>
<dbReference type="InterPro" id="IPR004305">
    <property type="entry name" value="Thiaminase-2/PQQC"/>
</dbReference>
<comment type="catalytic activity">
    <reaction evidence="1">
        <text>4-amino-5-aminomethyl-2-methylpyrimidine + H2O = 4-amino-5-hydroxymethyl-2-methylpyrimidine + NH4(+)</text>
        <dbReference type="Rhea" id="RHEA:31799"/>
        <dbReference type="ChEBI" id="CHEBI:15377"/>
        <dbReference type="ChEBI" id="CHEBI:16892"/>
        <dbReference type="ChEBI" id="CHEBI:28938"/>
        <dbReference type="ChEBI" id="CHEBI:63416"/>
        <dbReference type="EC" id="3.5.99.2"/>
    </reaction>
</comment>
<comment type="pathway">
    <text evidence="1">Cofactor biosynthesis; thiamine diphosphate biosynthesis.</text>
</comment>
<dbReference type="InterPro" id="IPR027574">
    <property type="entry name" value="Thiaminase_II"/>
</dbReference>
<dbReference type="InterPro" id="IPR050967">
    <property type="entry name" value="Thiamine_Salvage_TenA"/>
</dbReference>
<sequence>MTTPFDHPDTLYFKMKTACADDWYRYCHHEFVQGIADGTLPLDSFKHYLQQDYLFLIHFSRAYALSIYKADNLEDMRAASASVAGILSEMNLHLEYCVQWGMTEQDVVGQPEAQANMAYTRYVLERGMAGDILDLQTALSPCSVGYAEIGYRLINDPATKKEGNPYWQWIQTYGGDEFVQGALKQIEAIEKLAVSRYSEGRLESLCQTFKEATRLEVGFWDMGLNQSF</sequence>
<dbReference type="eggNOG" id="COG0819">
    <property type="taxonomic scope" value="Bacteria"/>
</dbReference>
<dbReference type="NCBIfam" id="TIGR04306">
    <property type="entry name" value="salvage_TenA"/>
    <property type="match status" value="1"/>
</dbReference>
<keyword evidence="4" id="KW-1185">Reference proteome</keyword>
<dbReference type="RefSeq" id="WP_034840058.1">
    <property type="nucleotide sequence ID" value="NZ_JOKH01000005.1"/>
</dbReference>